<dbReference type="SUPFAM" id="SSF63862">
    <property type="entry name" value="Thiamin pyrophosphokinase, substrate-binding domain"/>
    <property type="match status" value="1"/>
</dbReference>
<reference evidence="9" key="2">
    <citation type="submission" date="2023-07" db="EMBL/GenBank/DDBJ databases">
        <title>Yangia mangrovi SAOS 153D genome.</title>
        <authorList>
            <person name="Verma A."/>
            <person name="Pal Y."/>
            <person name="Sundharam S."/>
            <person name="Bisht B."/>
            <person name="Srinivasan K."/>
        </authorList>
    </citation>
    <scope>NUCLEOTIDE SEQUENCE [LARGE SCALE GENOMIC DNA]</scope>
    <source>
        <strain evidence="9">SAOS 153D</strain>
    </source>
</reference>
<dbReference type="InterPro" id="IPR036759">
    <property type="entry name" value="TPK_catalytic_sf"/>
</dbReference>
<keyword evidence="9" id="KW-1185">Reference proteome</keyword>
<reference evidence="7" key="3">
    <citation type="submission" date="2024-05" db="EMBL/GenBank/DDBJ databases">
        <title>Yangia mangrovi SAOS 153D genome.</title>
        <authorList>
            <person name="Verma A."/>
            <person name="Pal Y."/>
            <person name="Sundharam S."/>
            <person name="Bisht B."/>
            <person name="Srinivasan K."/>
        </authorList>
    </citation>
    <scope>NUCLEOTIDE SEQUENCE</scope>
    <source>
        <strain evidence="7">SAOS 153D</strain>
    </source>
</reference>
<accession>A0A2A3JR37</accession>
<organism evidence="8">
    <name type="scientific">Alloyangia mangrovi</name>
    <dbReference type="NCBI Taxonomy" id="1779329"/>
    <lineage>
        <taxon>Bacteria</taxon>
        <taxon>Pseudomonadati</taxon>
        <taxon>Pseudomonadota</taxon>
        <taxon>Alphaproteobacteria</taxon>
        <taxon>Rhodobacterales</taxon>
        <taxon>Roseobacteraceae</taxon>
        <taxon>Alloyangia</taxon>
    </lineage>
</organism>
<keyword evidence="1 7" id="KW-0808">Transferase</keyword>
<dbReference type="GO" id="GO:0005524">
    <property type="term" value="F:ATP binding"/>
    <property type="evidence" value="ECO:0007669"/>
    <property type="project" value="UniProtKB-KW"/>
</dbReference>
<dbReference type="PANTHER" id="PTHR41299:SF1">
    <property type="entry name" value="THIAMINE PYROPHOSPHOKINASE"/>
    <property type="match status" value="1"/>
</dbReference>
<dbReference type="EMBL" id="NTHN02000018">
    <property type="protein sequence ID" value="MCT4370898.1"/>
    <property type="molecule type" value="Genomic_DNA"/>
</dbReference>
<keyword evidence="3" id="KW-0418">Kinase</keyword>
<dbReference type="PANTHER" id="PTHR41299">
    <property type="entry name" value="THIAMINE PYROPHOSPHOKINASE"/>
    <property type="match status" value="1"/>
</dbReference>
<evidence type="ECO:0000256" key="3">
    <source>
        <dbReference type="ARBA" id="ARBA00022777"/>
    </source>
</evidence>
<dbReference type="EMBL" id="NTHN01000337">
    <property type="protein sequence ID" value="PBD17665.1"/>
    <property type="molecule type" value="Genomic_DNA"/>
</dbReference>
<dbReference type="RefSeq" id="WP_095883641.1">
    <property type="nucleotide sequence ID" value="NZ_NTHN02000018.1"/>
</dbReference>
<evidence type="ECO:0000313" key="8">
    <source>
        <dbReference type="EMBL" id="PBD17665.1"/>
    </source>
</evidence>
<dbReference type="GO" id="GO:0016301">
    <property type="term" value="F:kinase activity"/>
    <property type="evidence" value="ECO:0007669"/>
    <property type="project" value="UniProtKB-KW"/>
</dbReference>
<protein>
    <recommendedName>
        <fullName evidence="5">Thiamine diphosphokinase</fullName>
        <ecNumber evidence="5">2.7.6.2</ecNumber>
    </recommendedName>
</protein>
<dbReference type="EC" id="2.7.6.2" evidence="5"/>
<dbReference type="SUPFAM" id="SSF63999">
    <property type="entry name" value="Thiamin pyrophosphokinase, catalytic domain"/>
    <property type="match status" value="1"/>
</dbReference>
<dbReference type="InterPro" id="IPR007371">
    <property type="entry name" value="TPK_catalytic"/>
</dbReference>
<comment type="caution">
    <text evidence="8">The sequence shown here is derived from an EMBL/GenBank/DDBJ whole genome shotgun (WGS) entry which is preliminary data.</text>
</comment>
<dbReference type="InterPro" id="IPR006282">
    <property type="entry name" value="Thi_PPkinase"/>
</dbReference>
<dbReference type="InterPro" id="IPR036371">
    <property type="entry name" value="TPK_B1-bd_sf"/>
</dbReference>
<dbReference type="NCBIfam" id="TIGR01378">
    <property type="entry name" value="thi_PPkinase"/>
    <property type="match status" value="1"/>
</dbReference>
<evidence type="ECO:0000259" key="6">
    <source>
        <dbReference type="Pfam" id="PF04263"/>
    </source>
</evidence>
<evidence type="ECO:0000256" key="5">
    <source>
        <dbReference type="NCBIfam" id="TIGR01378"/>
    </source>
</evidence>
<proteinExistence type="predicted"/>
<gene>
    <name evidence="7" type="ORF">CLG85_011445</name>
    <name evidence="8" type="ORF">CLG85_18890</name>
</gene>
<dbReference type="GO" id="GO:0006772">
    <property type="term" value="P:thiamine metabolic process"/>
    <property type="evidence" value="ECO:0007669"/>
    <property type="project" value="UniProtKB-UniRule"/>
</dbReference>
<evidence type="ECO:0000313" key="9">
    <source>
        <dbReference type="Proteomes" id="UP000217448"/>
    </source>
</evidence>
<evidence type="ECO:0000256" key="1">
    <source>
        <dbReference type="ARBA" id="ARBA00022679"/>
    </source>
</evidence>
<evidence type="ECO:0000256" key="2">
    <source>
        <dbReference type="ARBA" id="ARBA00022741"/>
    </source>
</evidence>
<dbReference type="GO" id="GO:0004788">
    <property type="term" value="F:thiamine diphosphokinase activity"/>
    <property type="evidence" value="ECO:0007669"/>
    <property type="project" value="UniProtKB-UniRule"/>
</dbReference>
<keyword evidence="4" id="KW-0067">ATP-binding</keyword>
<keyword evidence="2" id="KW-0547">Nucleotide-binding</keyword>
<evidence type="ECO:0000313" key="7">
    <source>
        <dbReference type="EMBL" id="MCT4370898.1"/>
    </source>
</evidence>
<feature type="domain" description="Thiamin pyrophosphokinase catalytic" evidence="6">
    <location>
        <begin position="28"/>
        <end position="120"/>
    </location>
</feature>
<dbReference type="InterPro" id="IPR053149">
    <property type="entry name" value="TPK"/>
</dbReference>
<dbReference type="AlphaFoldDB" id="A0A2A3JR37"/>
<dbReference type="Proteomes" id="UP000217448">
    <property type="component" value="Unassembled WGS sequence"/>
</dbReference>
<dbReference type="Pfam" id="PF04263">
    <property type="entry name" value="TPK_catalytic"/>
    <property type="match status" value="1"/>
</dbReference>
<name>A0A2A3JR37_9RHOB</name>
<dbReference type="OrthoDB" id="7057856at2"/>
<dbReference type="CDD" id="cd07995">
    <property type="entry name" value="TPK"/>
    <property type="match status" value="1"/>
</dbReference>
<dbReference type="Gene3D" id="3.40.50.10240">
    <property type="entry name" value="Thiamin pyrophosphokinase, catalytic domain"/>
    <property type="match status" value="1"/>
</dbReference>
<dbReference type="GO" id="GO:0009229">
    <property type="term" value="P:thiamine diphosphate biosynthetic process"/>
    <property type="evidence" value="ECO:0007669"/>
    <property type="project" value="InterPro"/>
</dbReference>
<reference evidence="8" key="1">
    <citation type="submission" date="2017-09" db="EMBL/GenBank/DDBJ databases">
        <title>Yangia sp. SAOS 153D whole genome sequencing.</title>
        <authorList>
            <person name="Verma A."/>
            <person name="Krishnamurthi S."/>
        </authorList>
    </citation>
    <scope>NUCLEOTIDE SEQUENCE [LARGE SCALE GENOMIC DNA]</scope>
    <source>
        <strain evidence="8">SAOS 153D</strain>
    </source>
</reference>
<sequence length="229" mass="24446">MNPGLIRSQSPVLLVGGGDCPTDLLAPLLARTQTRVAADGGAAALLSAGVVPDAVIGDLDSLTPEHRARIPAARIHRIAEQDSTDFDKCLRTIEAPLIYAAGFLGARFDHQLAAMTVLARRPDRPCLLVGREDVVALCPPELALDLPVGSRFSLYPMAEVGGTSRGLRWPIDGLRFTPDLVTGTSNETDAPRVMLRLDAPKMLIILPVQALAALERALLEAPSRWPARA</sequence>
<evidence type="ECO:0000256" key="4">
    <source>
        <dbReference type="ARBA" id="ARBA00022840"/>
    </source>
</evidence>